<dbReference type="SUPFAM" id="SSF56436">
    <property type="entry name" value="C-type lectin-like"/>
    <property type="match status" value="1"/>
</dbReference>
<evidence type="ECO:0000313" key="4">
    <source>
        <dbReference type="Proteomes" id="UP000218231"/>
    </source>
</evidence>
<dbReference type="Pfam" id="PF00059">
    <property type="entry name" value="Lectin_C"/>
    <property type="match status" value="1"/>
</dbReference>
<dbReference type="Proteomes" id="UP000218231">
    <property type="component" value="Unassembled WGS sequence"/>
</dbReference>
<evidence type="ECO:0000313" key="3">
    <source>
        <dbReference type="EMBL" id="PAV68186.1"/>
    </source>
</evidence>
<evidence type="ECO:0000256" key="1">
    <source>
        <dbReference type="SAM" id="MobiDB-lite"/>
    </source>
</evidence>
<dbReference type="Gene3D" id="3.10.100.10">
    <property type="entry name" value="Mannose-Binding Protein A, subunit A"/>
    <property type="match status" value="1"/>
</dbReference>
<dbReference type="InterPro" id="IPR016186">
    <property type="entry name" value="C-type_lectin-like/link_sf"/>
</dbReference>
<dbReference type="InterPro" id="IPR001304">
    <property type="entry name" value="C-type_lectin-like"/>
</dbReference>
<sequence>MEFDAAREVCIGLHYDLVTVTDLFNNNFLTLKALNEYNNLALNLWIGYEQVGDSWQWTDGSPNGYTHWAPGEPTQLGVPEAATIRLVDGQWVPMDNQTRLEFICSPPLGREYITGATQNIPTSANRPSTLNSIGMSTAAEGDDAKHGHFN</sequence>
<feature type="domain" description="C-type lectin" evidence="2">
    <location>
        <begin position="1"/>
        <end position="105"/>
    </location>
</feature>
<dbReference type="OrthoDB" id="5773937at2759"/>
<dbReference type="SMART" id="SM00034">
    <property type="entry name" value="CLECT"/>
    <property type="match status" value="1"/>
</dbReference>
<feature type="region of interest" description="Disordered" evidence="1">
    <location>
        <begin position="117"/>
        <end position="150"/>
    </location>
</feature>
<evidence type="ECO:0000259" key="2">
    <source>
        <dbReference type="PROSITE" id="PS50041"/>
    </source>
</evidence>
<protein>
    <recommendedName>
        <fullName evidence="2">C-type lectin domain-containing protein</fullName>
    </recommendedName>
</protein>
<dbReference type="EMBL" id="LIAE01009799">
    <property type="protein sequence ID" value="PAV68186.1"/>
    <property type="molecule type" value="Genomic_DNA"/>
</dbReference>
<name>A0A2A2K2F6_9BILA</name>
<dbReference type="CDD" id="cd00037">
    <property type="entry name" value="CLECT"/>
    <property type="match status" value="1"/>
</dbReference>
<keyword evidence="4" id="KW-1185">Reference proteome</keyword>
<dbReference type="InterPro" id="IPR016187">
    <property type="entry name" value="CTDL_fold"/>
</dbReference>
<proteinExistence type="predicted"/>
<comment type="caution">
    <text evidence="3">The sequence shown here is derived from an EMBL/GenBank/DDBJ whole genome shotgun (WGS) entry which is preliminary data.</text>
</comment>
<dbReference type="PROSITE" id="PS50041">
    <property type="entry name" value="C_TYPE_LECTIN_2"/>
    <property type="match status" value="1"/>
</dbReference>
<dbReference type="InterPro" id="IPR050111">
    <property type="entry name" value="C-type_lectin/snaclec_domain"/>
</dbReference>
<accession>A0A2A2K2F6</accession>
<dbReference type="AlphaFoldDB" id="A0A2A2K2F6"/>
<organism evidence="3 4">
    <name type="scientific">Diploscapter pachys</name>
    <dbReference type="NCBI Taxonomy" id="2018661"/>
    <lineage>
        <taxon>Eukaryota</taxon>
        <taxon>Metazoa</taxon>
        <taxon>Ecdysozoa</taxon>
        <taxon>Nematoda</taxon>
        <taxon>Chromadorea</taxon>
        <taxon>Rhabditida</taxon>
        <taxon>Rhabditina</taxon>
        <taxon>Rhabditomorpha</taxon>
        <taxon>Rhabditoidea</taxon>
        <taxon>Rhabditidae</taxon>
        <taxon>Diploscapter</taxon>
    </lineage>
</organism>
<feature type="compositionally biased region" description="Polar residues" evidence="1">
    <location>
        <begin position="117"/>
        <end position="135"/>
    </location>
</feature>
<gene>
    <name evidence="3" type="ORF">WR25_19343</name>
</gene>
<reference evidence="3 4" key="1">
    <citation type="journal article" date="2017" name="Curr. Biol.">
        <title>Genome architecture and evolution of a unichromosomal asexual nematode.</title>
        <authorList>
            <person name="Fradin H."/>
            <person name="Zegar C."/>
            <person name="Gutwein M."/>
            <person name="Lucas J."/>
            <person name="Kovtun M."/>
            <person name="Corcoran D."/>
            <person name="Baugh L.R."/>
            <person name="Kiontke K."/>
            <person name="Gunsalus K."/>
            <person name="Fitch D.H."/>
            <person name="Piano F."/>
        </authorList>
    </citation>
    <scope>NUCLEOTIDE SEQUENCE [LARGE SCALE GENOMIC DNA]</scope>
    <source>
        <strain evidence="3">PF1309</strain>
    </source>
</reference>
<dbReference type="PANTHER" id="PTHR22803">
    <property type="entry name" value="MANNOSE, PHOSPHOLIPASE, LECTIN RECEPTOR RELATED"/>
    <property type="match status" value="1"/>
</dbReference>
<dbReference type="STRING" id="2018661.A0A2A2K2F6"/>